<accession>A0ABT4Y2Z9</accession>
<name>A0ABT4Y2Z9_METRE</name>
<comment type="caution">
    <text evidence="7">The sequence shown here is derived from an EMBL/GenBank/DDBJ whole genome shotgun (WGS) entry which is preliminary data.</text>
</comment>
<keyword evidence="4 6" id="KW-1133">Transmembrane helix</keyword>
<evidence type="ECO:0000256" key="6">
    <source>
        <dbReference type="RuleBase" id="RU363041"/>
    </source>
</evidence>
<evidence type="ECO:0000256" key="4">
    <source>
        <dbReference type="ARBA" id="ARBA00022989"/>
    </source>
</evidence>
<gene>
    <name evidence="7" type="ORF">NNO07_09130</name>
</gene>
<feature type="transmembrane region" description="Helical" evidence="6">
    <location>
        <begin position="169"/>
        <end position="191"/>
    </location>
</feature>
<dbReference type="PANTHER" id="PTHR43701:SF2">
    <property type="entry name" value="MEMBRANE TRANSPORTER PROTEIN YJNA-RELATED"/>
    <property type="match status" value="1"/>
</dbReference>
<comment type="subcellular location">
    <subcellularLocation>
        <location evidence="6">Cell membrane</location>
        <topology evidence="6">Multi-pass membrane protein</topology>
    </subcellularLocation>
    <subcellularLocation>
        <location evidence="1">Membrane</location>
        <topology evidence="1">Multi-pass membrane protein</topology>
    </subcellularLocation>
</comment>
<comment type="similarity">
    <text evidence="2 6">Belongs to the 4-toluene sulfonate uptake permease (TSUP) (TC 2.A.102) family.</text>
</comment>
<keyword evidence="5 6" id="KW-0472">Membrane</keyword>
<evidence type="ECO:0000256" key="2">
    <source>
        <dbReference type="ARBA" id="ARBA00009142"/>
    </source>
</evidence>
<keyword evidence="6" id="KW-1003">Cell membrane</keyword>
<evidence type="ECO:0000256" key="1">
    <source>
        <dbReference type="ARBA" id="ARBA00004141"/>
    </source>
</evidence>
<feature type="transmembrane region" description="Helical" evidence="6">
    <location>
        <begin position="69"/>
        <end position="88"/>
    </location>
</feature>
<dbReference type="PANTHER" id="PTHR43701">
    <property type="entry name" value="MEMBRANE TRANSPORTER PROTEIN MJ0441-RELATED"/>
    <property type="match status" value="1"/>
</dbReference>
<protein>
    <recommendedName>
        <fullName evidence="6">Probable membrane transporter protein</fullName>
    </recommendedName>
</protein>
<dbReference type="EMBL" id="JANEWF010000006">
    <property type="protein sequence ID" value="MDA8483230.1"/>
    <property type="molecule type" value="Genomic_DNA"/>
</dbReference>
<feature type="transmembrane region" description="Helical" evidence="6">
    <location>
        <begin position="198"/>
        <end position="218"/>
    </location>
</feature>
<feature type="transmembrane region" description="Helical" evidence="6">
    <location>
        <begin position="133"/>
        <end position="163"/>
    </location>
</feature>
<dbReference type="Pfam" id="PF01925">
    <property type="entry name" value="TauE"/>
    <property type="match status" value="1"/>
</dbReference>
<proteinExistence type="inferred from homology"/>
<evidence type="ECO:0000256" key="3">
    <source>
        <dbReference type="ARBA" id="ARBA00022692"/>
    </source>
</evidence>
<feature type="transmembrane region" description="Helical" evidence="6">
    <location>
        <begin position="44"/>
        <end position="62"/>
    </location>
</feature>
<dbReference type="InterPro" id="IPR002781">
    <property type="entry name" value="TM_pro_TauE-like"/>
</dbReference>
<feature type="transmembrane region" description="Helical" evidence="6">
    <location>
        <begin position="230"/>
        <end position="248"/>
    </location>
</feature>
<evidence type="ECO:0000313" key="8">
    <source>
        <dbReference type="Proteomes" id="UP001211689"/>
    </source>
</evidence>
<dbReference type="InterPro" id="IPR051598">
    <property type="entry name" value="TSUP/Inactive_protease-like"/>
</dbReference>
<evidence type="ECO:0000313" key="7">
    <source>
        <dbReference type="EMBL" id="MDA8483230.1"/>
    </source>
</evidence>
<keyword evidence="3 6" id="KW-0812">Transmembrane</keyword>
<feature type="transmembrane region" description="Helical" evidence="6">
    <location>
        <begin position="94"/>
        <end position="112"/>
    </location>
</feature>
<dbReference type="RefSeq" id="WP_190827561.1">
    <property type="nucleotide sequence ID" value="NZ_JANEWF010000006.1"/>
</dbReference>
<keyword evidence="8" id="KW-1185">Reference proteome</keyword>
<evidence type="ECO:0000256" key="5">
    <source>
        <dbReference type="ARBA" id="ARBA00023136"/>
    </source>
</evidence>
<dbReference type="Proteomes" id="UP001211689">
    <property type="component" value="Unassembled WGS sequence"/>
</dbReference>
<sequence>MELLLLEALAIGAVLGLLLGLTGAGGSLVALPLLLSLHLPLRDAIGVSLGAVALSAAIGAIPRASQGLVAWRPVLLLAICGLPGNAIGQWLGRFIPEFALILGFCLLVLWSARRMWRGAALPKSHSGPLRSAPLMAIGAGVGLLSGVMGVGGGFLVVPALLWYTPLSMLAATATSMAVIALVSGGGFLLYLTGAQPPMALLGGLAAGGAVGVLCGNRLATRLRGATLQRLFALMLVAVSLSLAAQKLLG</sequence>
<organism evidence="7 8">
    <name type="scientific">Metapseudomonas resinovorans</name>
    <name type="common">Pseudomonas resinovorans</name>
    <dbReference type="NCBI Taxonomy" id="53412"/>
    <lineage>
        <taxon>Bacteria</taxon>
        <taxon>Pseudomonadati</taxon>
        <taxon>Pseudomonadota</taxon>
        <taxon>Gammaproteobacteria</taxon>
        <taxon>Pseudomonadales</taxon>
        <taxon>Pseudomonadaceae</taxon>
        <taxon>Metapseudomonas</taxon>
    </lineage>
</organism>
<reference evidence="7 8" key="1">
    <citation type="submission" date="2022-07" db="EMBL/GenBank/DDBJ databases">
        <title>Genome Analysis of Selected Gammaproteobacteria from Nigerian Food snails.</title>
        <authorList>
            <person name="Okafor A.C."/>
        </authorList>
    </citation>
    <scope>NUCLEOTIDE SEQUENCE [LARGE SCALE GENOMIC DNA]</scope>
    <source>
        <strain evidence="7 8">Awg 2</strain>
    </source>
</reference>